<gene>
    <name evidence="11" type="ORF">F4692_000612</name>
</gene>
<evidence type="ECO:0000313" key="11">
    <source>
        <dbReference type="EMBL" id="NYE35508.1"/>
    </source>
</evidence>
<dbReference type="InterPro" id="IPR004358">
    <property type="entry name" value="Sig_transdc_His_kin-like_C"/>
</dbReference>
<dbReference type="GO" id="GO:0000156">
    <property type="term" value="F:phosphorelay response regulator activity"/>
    <property type="evidence" value="ECO:0007669"/>
    <property type="project" value="TreeGrafter"/>
</dbReference>
<protein>
    <recommendedName>
        <fullName evidence="8">Sensor-like histidine kinase SenX3</fullName>
        <ecNumber evidence="2">2.7.13.3</ecNumber>
    </recommendedName>
</protein>
<dbReference type="EMBL" id="JACCBW010000001">
    <property type="protein sequence ID" value="NYE35508.1"/>
    <property type="molecule type" value="Genomic_DNA"/>
</dbReference>
<feature type="domain" description="Histidine kinase" evidence="10">
    <location>
        <begin position="259"/>
        <end position="454"/>
    </location>
</feature>
<keyword evidence="3" id="KW-0808">Transferase</keyword>
<dbReference type="PANTHER" id="PTHR42878:SF7">
    <property type="entry name" value="SENSOR HISTIDINE KINASE GLRK"/>
    <property type="match status" value="1"/>
</dbReference>
<feature type="transmembrane region" description="Helical" evidence="9">
    <location>
        <begin position="95"/>
        <end position="113"/>
    </location>
</feature>
<dbReference type="Pfam" id="PF02518">
    <property type="entry name" value="HATPase_c"/>
    <property type="match status" value="1"/>
</dbReference>
<comment type="catalytic activity">
    <reaction evidence="1">
        <text>ATP + protein L-histidine = ADP + protein N-phospho-L-histidine.</text>
        <dbReference type="EC" id="2.7.13.3"/>
    </reaction>
</comment>
<dbReference type="PROSITE" id="PS50109">
    <property type="entry name" value="HIS_KIN"/>
    <property type="match status" value="1"/>
</dbReference>
<dbReference type="GO" id="GO:0030295">
    <property type="term" value="F:protein kinase activator activity"/>
    <property type="evidence" value="ECO:0007669"/>
    <property type="project" value="TreeGrafter"/>
</dbReference>
<dbReference type="GO" id="GO:0004673">
    <property type="term" value="F:protein histidine kinase activity"/>
    <property type="evidence" value="ECO:0007669"/>
    <property type="project" value="UniProtKB-EC"/>
</dbReference>
<evidence type="ECO:0000256" key="9">
    <source>
        <dbReference type="SAM" id="Phobius"/>
    </source>
</evidence>
<keyword evidence="7" id="KW-0902">Two-component regulatory system</keyword>
<keyword evidence="9" id="KW-0812">Transmembrane</keyword>
<dbReference type="EC" id="2.7.13.3" evidence="2"/>
<evidence type="ECO:0000313" key="12">
    <source>
        <dbReference type="Proteomes" id="UP000549911"/>
    </source>
</evidence>
<evidence type="ECO:0000256" key="8">
    <source>
        <dbReference type="ARBA" id="ARBA00039401"/>
    </source>
</evidence>
<dbReference type="GO" id="GO:0005524">
    <property type="term" value="F:ATP binding"/>
    <property type="evidence" value="ECO:0007669"/>
    <property type="project" value="UniProtKB-KW"/>
</dbReference>
<evidence type="ECO:0000259" key="10">
    <source>
        <dbReference type="PROSITE" id="PS50109"/>
    </source>
</evidence>
<reference evidence="11 12" key="1">
    <citation type="submission" date="2020-07" db="EMBL/GenBank/DDBJ databases">
        <authorList>
            <person name="Partida-Martinez L."/>
            <person name="Huntemann M."/>
            <person name="Clum A."/>
            <person name="Wang J."/>
            <person name="Palaniappan K."/>
            <person name="Ritter S."/>
            <person name="Chen I.-M."/>
            <person name="Stamatis D."/>
            <person name="Reddy T."/>
            <person name="O'Malley R."/>
            <person name="Daum C."/>
            <person name="Shapiro N."/>
            <person name="Ivanova N."/>
            <person name="Kyrpides N."/>
            <person name="Woyke T."/>
        </authorList>
    </citation>
    <scope>NUCLEOTIDE SEQUENCE [LARGE SCALE GENOMIC DNA]</scope>
    <source>
        <strain evidence="11 12">AT2.17</strain>
    </source>
</reference>
<keyword evidence="4" id="KW-0547">Nucleotide-binding</keyword>
<dbReference type="CDD" id="cd00075">
    <property type="entry name" value="HATPase"/>
    <property type="match status" value="1"/>
</dbReference>
<dbReference type="PANTHER" id="PTHR42878">
    <property type="entry name" value="TWO-COMPONENT HISTIDINE KINASE"/>
    <property type="match status" value="1"/>
</dbReference>
<dbReference type="SMART" id="SM00387">
    <property type="entry name" value="HATPase_c"/>
    <property type="match status" value="1"/>
</dbReference>
<reference evidence="11 12" key="2">
    <citation type="submission" date="2020-08" db="EMBL/GenBank/DDBJ databases">
        <title>The Agave Microbiome: Exploring the role of microbial communities in plant adaptations to desert environments.</title>
        <authorList>
            <person name="Partida-Martinez L.P."/>
        </authorList>
    </citation>
    <scope>NUCLEOTIDE SEQUENCE [LARGE SCALE GENOMIC DNA]</scope>
    <source>
        <strain evidence="11 12">AT2.17</strain>
    </source>
</reference>
<keyword evidence="12" id="KW-1185">Reference proteome</keyword>
<comment type="caution">
    <text evidence="11">The sequence shown here is derived from an EMBL/GenBank/DDBJ whole genome shotgun (WGS) entry which is preliminary data.</text>
</comment>
<sequence length="473" mass="50072">MALASFLALVWIGAGSSQGWWTPPAASAVPSLGDGLVSGIFVAGAGCAAMVGWRRHARSAAGWVVATGVLVAGQSLLVTLIALQSTPPRSSAVQWLVLAVVAAGAAAVVGPLATTRRAGSVVDDTLVIGVGMGLVAAGHLLLQFPRTQPPTPLITVVCGALVATHAVVTVLVLRQRSVDRRLAVLLAATTVVVGLGQLVPPLGLSGTAADSLLWLARTGLGAAWLAAGWCVLRRAMEDERRRIDSVERVLVDATRDQRERLHELRSAVAGLVSGSQLLDREDLSAEMRIRLWTSLRRELDRMERMLSGEVAAATDLRLDEALEVILDVQRLKGRQVELRSSGDVVRARFDALAEVVNVLMDNAVKHGGTDSSVVEVVRRDEETVDITITDFGRGIPKEKRAQIFEWGGRASAAPGEGIGLHVAKRLMTEDGGSLALAEREGTGSSFVISLPAARRSPENDLTMEGSHGWRRSG</sequence>
<dbReference type="InterPro" id="IPR005467">
    <property type="entry name" value="His_kinase_dom"/>
</dbReference>
<evidence type="ECO:0000256" key="2">
    <source>
        <dbReference type="ARBA" id="ARBA00012438"/>
    </source>
</evidence>
<keyword evidence="6" id="KW-0067">ATP-binding</keyword>
<dbReference type="InterPro" id="IPR003594">
    <property type="entry name" value="HATPase_dom"/>
</dbReference>
<feature type="transmembrane region" description="Helical" evidence="9">
    <location>
        <begin position="125"/>
        <end position="142"/>
    </location>
</feature>
<dbReference type="AlphaFoldDB" id="A0A7Y9H0H0"/>
<organism evidence="11 12">
    <name type="scientific">Nocardioides cavernae</name>
    <dbReference type="NCBI Taxonomy" id="1921566"/>
    <lineage>
        <taxon>Bacteria</taxon>
        <taxon>Bacillati</taxon>
        <taxon>Actinomycetota</taxon>
        <taxon>Actinomycetes</taxon>
        <taxon>Propionibacteriales</taxon>
        <taxon>Nocardioidaceae</taxon>
        <taxon>Nocardioides</taxon>
    </lineage>
</organism>
<dbReference type="InterPro" id="IPR036890">
    <property type="entry name" value="HATPase_C_sf"/>
</dbReference>
<evidence type="ECO:0000256" key="3">
    <source>
        <dbReference type="ARBA" id="ARBA00022679"/>
    </source>
</evidence>
<feature type="transmembrane region" description="Helical" evidence="9">
    <location>
        <begin position="35"/>
        <end position="53"/>
    </location>
</feature>
<dbReference type="InterPro" id="IPR050351">
    <property type="entry name" value="BphY/WalK/GraS-like"/>
</dbReference>
<feature type="transmembrane region" description="Helical" evidence="9">
    <location>
        <begin position="182"/>
        <end position="200"/>
    </location>
</feature>
<keyword evidence="5 11" id="KW-0418">Kinase</keyword>
<dbReference type="RefSeq" id="WP_179618152.1">
    <property type="nucleotide sequence ID" value="NZ_JACCBW010000001.1"/>
</dbReference>
<evidence type="ECO:0000256" key="1">
    <source>
        <dbReference type="ARBA" id="ARBA00000085"/>
    </source>
</evidence>
<dbReference type="GO" id="GO:0007234">
    <property type="term" value="P:osmosensory signaling via phosphorelay pathway"/>
    <property type="evidence" value="ECO:0007669"/>
    <property type="project" value="TreeGrafter"/>
</dbReference>
<proteinExistence type="predicted"/>
<dbReference type="Proteomes" id="UP000549911">
    <property type="component" value="Unassembled WGS sequence"/>
</dbReference>
<dbReference type="SUPFAM" id="SSF55874">
    <property type="entry name" value="ATPase domain of HSP90 chaperone/DNA topoisomerase II/histidine kinase"/>
    <property type="match status" value="1"/>
</dbReference>
<evidence type="ECO:0000256" key="6">
    <source>
        <dbReference type="ARBA" id="ARBA00022840"/>
    </source>
</evidence>
<feature type="transmembrane region" description="Helical" evidence="9">
    <location>
        <begin position="212"/>
        <end position="232"/>
    </location>
</feature>
<accession>A0A7Y9H0H0</accession>
<keyword evidence="9" id="KW-1133">Transmembrane helix</keyword>
<dbReference type="PRINTS" id="PR00344">
    <property type="entry name" value="BCTRLSENSOR"/>
</dbReference>
<keyword evidence="9" id="KW-0472">Membrane</keyword>
<evidence type="ECO:0000256" key="5">
    <source>
        <dbReference type="ARBA" id="ARBA00022777"/>
    </source>
</evidence>
<evidence type="ECO:0000256" key="4">
    <source>
        <dbReference type="ARBA" id="ARBA00022741"/>
    </source>
</evidence>
<evidence type="ECO:0000256" key="7">
    <source>
        <dbReference type="ARBA" id="ARBA00023012"/>
    </source>
</evidence>
<feature type="transmembrane region" description="Helical" evidence="9">
    <location>
        <begin position="60"/>
        <end position="83"/>
    </location>
</feature>
<feature type="transmembrane region" description="Helical" evidence="9">
    <location>
        <begin position="154"/>
        <end position="173"/>
    </location>
</feature>
<dbReference type="Gene3D" id="3.30.565.10">
    <property type="entry name" value="Histidine kinase-like ATPase, C-terminal domain"/>
    <property type="match status" value="1"/>
</dbReference>
<name>A0A7Y9H0H0_9ACTN</name>